<evidence type="ECO:0000313" key="3">
    <source>
        <dbReference type="Proteomes" id="UP000277457"/>
    </source>
</evidence>
<protein>
    <submittedName>
        <fullName evidence="2">Cell shape determination protein CcmA</fullName>
    </submittedName>
</protein>
<proteinExistence type="inferred from homology"/>
<dbReference type="PANTHER" id="PTHR35024:SF4">
    <property type="entry name" value="POLYMER-FORMING CYTOSKELETAL PROTEIN"/>
    <property type="match status" value="1"/>
</dbReference>
<dbReference type="InterPro" id="IPR007607">
    <property type="entry name" value="BacA/B"/>
</dbReference>
<dbReference type="Pfam" id="PF04519">
    <property type="entry name" value="Bactofilin"/>
    <property type="match status" value="1"/>
</dbReference>
<comment type="caution">
    <text evidence="2">The sequence shown here is derived from an EMBL/GenBank/DDBJ whole genome shotgun (WGS) entry which is preliminary data.</text>
</comment>
<dbReference type="EMBL" id="QMPY01000010">
    <property type="protein sequence ID" value="RLE08714.1"/>
    <property type="molecule type" value="Genomic_DNA"/>
</dbReference>
<dbReference type="AlphaFoldDB" id="A0A662D6Y2"/>
<evidence type="ECO:0000256" key="1">
    <source>
        <dbReference type="ARBA" id="ARBA00044755"/>
    </source>
</evidence>
<dbReference type="PANTHER" id="PTHR35024">
    <property type="entry name" value="HYPOTHETICAL CYTOSOLIC PROTEIN"/>
    <property type="match status" value="1"/>
</dbReference>
<reference evidence="2 3" key="1">
    <citation type="submission" date="2018-06" db="EMBL/GenBank/DDBJ databases">
        <title>Extensive metabolic versatility and redundancy in microbially diverse, dynamic hydrothermal sediments.</title>
        <authorList>
            <person name="Dombrowski N."/>
            <person name="Teske A."/>
            <person name="Baker B.J."/>
        </authorList>
    </citation>
    <scope>NUCLEOTIDE SEQUENCE [LARGE SCALE GENOMIC DNA]</scope>
    <source>
        <strain evidence="2">B7_G13</strain>
    </source>
</reference>
<gene>
    <name evidence="2" type="ORF">DRZ78_00485</name>
</gene>
<sequence>TVIGREAEFKGTLRDNETIRIDGKLKGEVQTEGEVIVGEEADVQANIKARSISIGGKVVGDIDCKEKVELFSSGSLRGKVRASNLTIDEGGFFNGECRMIQAEEAKEDFEESPSDDKEE</sequence>
<organism evidence="2 3">
    <name type="scientific">Aerophobetes bacterium</name>
    <dbReference type="NCBI Taxonomy" id="2030807"/>
    <lineage>
        <taxon>Bacteria</taxon>
        <taxon>Candidatus Aerophobota</taxon>
    </lineage>
</organism>
<dbReference type="Proteomes" id="UP000277457">
    <property type="component" value="Unassembled WGS sequence"/>
</dbReference>
<name>A0A662D6Y2_UNCAE</name>
<accession>A0A662D6Y2</accession>
<evidence type="ECO:0000313" key="2">
    <source>
        <dbReference type="EMBL" id="RLE08714.1"/>
    </source>
</evidence>
<comment type="similarity">
    <text evidence="1">Belongs to the bactofilin family.</text>
</comment>
<feature type="non-terminal residue" evidence="2">
    <location>
        <position position="1"/>
    </location>
</feature>